<reference evidence="1 2" key="1">
    <citation type="submission" date="2018-06" db="EMBL/GenBank/DDBJ databases">
        <authorList>
            <consortium name="Pathogen Informatics"/>
            <person name="Doyle S."/>
        </authorList>
    </citation>
    <scope>NUCLEOTIDE SEQUENCE [LARGE SCALE GENOMIC DNA]</scope>
    <source>
        <strain evidence="1 2">NCTC8258</strain>
    </source>
</reference>
<dbReference type="Proteomes" id="UP000255509">
    <property type="component" value="Unassembled WGS sequence"/>
</dbReference>
<name>A0A379WCD6_SALET</name>
<sequence length="99" mass="11274">MTLQANISRETKAAKTQEVYKHVVLFKMAAPLLHKTITTAYVPCYITFPDRPLLPMLKNSASFQISTRILSVQAWNRKKRIFFVTVLLVRGFAGIHTPV</sequence>
<dbReference type="AlphaFoldDB" id="A0A379WCD6"/>
<dbReference type="EMBL" id="UGXS01000004">
    <property type="protein sequence ID" value="SUH16431.1"/>
    <property type="molecule type" value="Genomic_DNA"/>
</dbReference>
<proteinExistence type="predicted"/>
<accession>A0A379WCD6</accession>
<gene>
    <name evidence="1" type="ORF">NCTC8258_04191</name>
</gene>
<evidence type="ECO:0000313" key="1">
    <source>
        <dbReference type="EMBL" id="SUH16431.1"/>
    </source>
</evidence>
<organism evidence="1 2">
    <name type="scientific">Salmonella enterica I</name>
    <dbReference type="NCBI Taxonomy" id="59201"/>
    <lineage>
        <taxon>Bacteria</taxon>
        <taxon>Pseudomonadati</taxon>
        <taxon>Pseudomonadota</taxon>
        <taxon>Gammaproteobacteria</taxon>
        <taxon>Enterobacterales</taxon>
        <taxon>Enterobacteriaceae</taxon>
        <taxon>Salmonella</taxon>
    </lineage>
</organism>
<evidence type="ECO:0000313" key="2">
    <source>
        <dbReference type="Proteomes" id="UP000255509"/>
    </source>
</evidence>
<protein>
    <submittedName>
        <fullName evidence="1">Putative cytoplasmic protein</fullName>
    </submittedName>
</protein>